<evidence type="ECO:0000256" key="4">
    <source>
        <dbReference type="ARBA" id="ARBA00023163"/>
    </source>
</evidence>
<dbReference type="InterPro" id="IPR000847">
    <property type="entry name" value="LysR_HTH_N"/>
</dbReference>
<dbReference type="OrthoDB" id="9803735at2"/>
<dbReference type="STRING" id="572036.SAMN05661099_2323"/>
<dbReference type="PROSITE" id="PS50931">
    <property type="entry name" value="HTH_LYSR"/>
    <property type="match status" value="1"/>
</dbReference>
<organism evidence="6 7">
    <name type="scientific">Daejeonella lutea</name>
    <dbReference type="NCBI Taxonomy" id="572036"/>
    <lineage>
        <taxon>Bacteria</taxon>
        <taxon>Pseudomonadati</taxon>
        <taxon>Bacteroidota</taxon>
        <taxon>Sphingobacteriia</taxon>
        <taxon>Sphingobacteriales</taxon>
        <taxon>Sphingobacteriaceae</taxon>
        <taxon>Daejeonella</taxon>
    </lineage>
</organism>
<keyword evidence="2" id="KW-0805">Transcription regulation</keyword>
<dbReference type="CDD" id="cd08411">
    <property type="entry name" value="PBP2_OxyR"/>
    <property type="match status" value="1"/>
</dbReference>
<dbReference type="GO" id="GO:0003700">
    <property type="term" value="F:DNA-binding transcription factor activity"/>
    <property type="evidence" value="ECO:0007669"/>
    <property type="project" value="InterPro"/>
</dbReference>
<dbReference type="RefSeq" id="WP_079702837.1">
    <property type="nucleotide sequence ID" value="NZ_FUYR01000002.1"/>
</dbReference>
<keyword evidence="4" id="KW-0804">Transcription</keyword>
<dbReference type="Pfam" id="PF03466">
    <property type="entry name" value="LysR_substrate"/>
    <property type="match status" value="1"/>
</dbReference>
<dbReference type="InterPro" id="IPR036388">
    <property type="entry name" value="WH-like_DNA-bd_sf"/>
</dbReference>
<proteinExistence type="inferred from homology"/>
<dbReference type="InterPro" id="IPR036390">
    <property type="entry name" value="WH_DNA-bd_sf"/>
</dbReference>
<dbReference type="SUPFAM" id="SSF53850">
    <property type="entry name" value="Periplasmic binding protein-like II"/>
    <property type="match status" value="1"/>
</dbReference>
<dbReference type="GO" id="GO:0005829">
    <property type="term" value="C:cytosol"/>
    <property type="evidence" value="ECO:0007669"/>
    <property type="project" value="TreeGrafter"/>
</dbReference>
<keyword evidence="3" id="KW-0238">DNA-binding</keyword>
<protein>
    <submittedName>
        <fullName evidence="6">LysR family transcriptional regulator, hydrogen peroxide-inducible genes activator</fullName>
    </submittedName>
</protein>
<dbReference type="GO" id="GO:0003677">
    <property type="term" value="F:DNA binding"/>
    <property type="evidence" value="ECO:0007669"/>
    <property type="project" value="UniProtKB-KW"/>
</dbReference>
<dbReference type="InterPro" id="IPR050950">
    <property type="entry name" value="HTH-type_LysR_regulators"/>
</dbReference>
<sequence>MTLVQLEYIVAVDTYRSFGAAAEKCFVTQPTLSMQVQKLEEALGVILFDRSKQPVMPTEIGIEILEQARIVLKESYKVKELINNRKGGVEGELKIGIIPTMAPYLMPKVISAFMDKYPMVQLIVWEYTTEQIIHELKNGLLDCGILSTPIKDKSINENPLFYESFVAYISKSSPLISKKNLDPKDIDLDDLWLLNEGHCMRSQILNICNRERSDEAKPFEYNTDSIETLKRMVDMDKGITLLPELSMSDFSVKQLDRVRYFKSPEPTREISIVTHRNFLKKKLISILEQEILHAIPKRMQSKKKKEILDIF</sequence>
<dbReference type="Pfam" id="PF00126">
    <property type="entry name" value="HTH_1"/>
    <property type="match status" value="1"/>
</dbReference>
<dbReference type="PANTHER" id="PTHR30419">
    <property type="entry name" value="HTH-TYPE TRANSCRIPTIONAL REGULATOR YBHD"/>
    <property type="match status" value="1"/>
</dbReference>
<dbReference type="AlphaFoldDB" id="A0A1T5DG63"/>
<evidence type="ECO:0000259" key="5">
    <source>
        <dbReference type="PROSITE" id="PS50931"/>
    </source>
</evidence>
<dbReference type="InterPro" id="IPR005119">
    <property type="entry name" value="LysR_subst-bd"/>
</dbReference>
<reference evidence="7" key="1">
    <citation type="submission" date="2017-02" db="EMBL/GenBank/DDBJ databases">
        <authorList>
            <person name="Varghese N."/>
            <person name="Submissions S."/>
        </authorList>
    </citation>
    <scope>NUCLEOTIDE SEQUENCE [LARGE SCALE GENOMIC DNA]</scope>
    <source>
        <strain evidence="7">DSM 22385</strain>
    </source>
</reference>
<evidence type="ECO:0000313" key="7">
    <source>
        <dbReference type="Proteomes" id="UP000189981"/>
    </source>
</evidence>
<comment type="similarity">
    <text evidence="1">Belongs to the LysR transcriptional regulatory family.</text>
</comment>
<gene>
    <name evidence="6" type="ORF">SAMN05661099_2323</name>
</gene>
<dbReference type="EMBL" id="FUYR01000002">
    <property type="protein sequence ID" value="SKB70561.1"/>
    <property type="molecule type" value="Genomic_DNA"/>
</dbReference>
<dbReference type="PRINTS" id="PR00039">
    <property type="entry name" value="HTHLYSR"/>
</dbReference>
<accession>A0A1T5DG63</accession>
<evidence type="ECO:0000256" key="3">
    <source>
        <dbReference type="ARBA" id="ARBA00023125"/>
    </source>
</evidence>
<evidence type="ECO:0000256" key="1">
    <source>
        <dbReference type="ARBA" id="ARBA00009437"/>
    </source>
</evidence>
<keyword evidence="7" id="KW-1185">Reference proteome</keyword>
<evidence type="ECO:0000313" key="6">
    <source>
        <dbReference type="EMBL" id="SKB70561.1"/>
    </source>
</evidence>
<feature type="domain" description="HTH lysR-type" evidence="5">
    <location>
        <begin position="1"/>
        <end position="58"/>
    </location>
</feature>
<dbReference type="Gene3D" id="1.10.10.10">
    <property type="entry name" value="Winged helix-like DNA-binding domain superfamily/Winged helix DNA-binding domain"/>
    <property type="match status" value="1"/>
</dbReference>
<name>A0A1T5DG63_9SPHI</name>
<dbReference type="PANTHER" id="PTHR30419:SF29">
    <property type="entry name" value="LYSR-FAMILY TRANSCRIPTIONAL REGULATOR"/>
    <property type="match status" value="1"/>
</dbReference>
<dbReference type="SUPFAM" id="SSF46785">
    <property type="entry name" value="Winged helix' DNA-binding domain"/>
    <property type="match status" value="1"/>
</dbReference>
<evidence type="ECO:0000256" key="2">
    <source>
        <dbReference type="ARBA" id="ARBA00023015"/>
    </source>
</evidence>
<dbReference type="Gene3D" id="3.40.190.10">
    <property type="entry name" value="Periplasmic binding protein-like II"/>
    <property type="match status" value="2"/>
</dbReference>
<dbReference type="Proteomes" id="UP000189981">
    <property type="component" value="Unassembled WGS sequence"/>
</dbReference>
<dbReference type="FunFam" id="1.10.10.10:FF:000001">
    <property type="entry name" value="LysR family transcriptional regulator"/>
    <property type="match status" value="1"/>
</dbReference>